<accession>A0A2H1K7H3</accession>
<dbReference type="InterPro" id="IPR022291">
    <property type="entry name" value="Bacteriocin_synth_cyclodeHase"/>
</dbReference>
<dbReference type="NCBIfam" id="TIGR03882">
    <property type="entry name" value="cyclo_dehyd_2"/>
    <property type="match status" value="1"/>
</dbReference>
<gene>
    <name evidence="1" type="ORF">BAURA86_02489</name>
</gene>
<evidence type="ECO:0000313" key="1">
    <source>
        <dbReference type="EMBL" id="SMX95690.1"/>
    </source>
</evidence>
<evidence type="ECO:0000313" key="2">
    <source>
        <dbReference type="Proteomes" id="UP000234300"/>
    </source>
</evidence>
<dbReference type="RefSeq" id="WP_146001500.1">
    <property type="nucleotide sequence ID" value="NZ_FXZI01000009.1"/>
</dbReference>
<protein>
    <submittedName>
        <fullName evidence="1">Bacteriocin biosynthesis cyclodehydratase domain-containing protein</fullName>
    </submittedName>
</protein>
<proteinExistence type="predicted"/>
<name>A0A2H1K7H3_BREAU</name>
<reference evidence="1 2" key="1">
    <citation type="submission" date="2017-03" db="EMBL/GenBank/DDBJ databases">
        <authorList>
            <person name="Afonso C.L."/>
            <person name="Miller P.J."/>
            <person name="Scott M.A."/>
            <person name="Spackman E."/>
            <person name="Goraichik I."/>
            <person name="Dimitrov K.M."/>
            <person name="Suarez D.L."/>
            <person name="Swayne D.E."/>
        </authorList>
    </citation>
    <scope>NUCLEOTIDE SEQUENCE [LARGE SCALE GENOMIC DNA]</scope>
    <source>
        <strain evidence="2">8(6)</strain>
    </source>
</reference>
<sequence length="301" mass="33488">MAQRTNTKIPSANEGALGIFISENDRGYIRTWRHNFELDGPLAPKIVKLVNAIDGKTSWEKLCDNSGIPVESRKEIFEFLADAKVIGFQSVPSVNTEINNNSTVQLITDVHGLTVESMLVKYVNAGSDPSDEPSEYIDQSGSQLTAVVLKQANYKVLNSLNKIHQEQKRPWFAIWWEGSGVTSSQVMIPGKTACFDCYRLRTRPNYLQPQIDLELESKLLSGEATLAGNVADAPLPELAIAAMNFLLRTRIDSMLLRTFNRVDKLAVVDLDKSDVSWQGILKDPLCPTCGVSPHNELLRAW</sequence>
<dbReference type="EMBL" id="FXZI01000009">
    <property type="protein sequence ID" value="SMX95690.1"/>
    <property type="molecule type" value="Genomic_DNA"/>
</dbReference>
<organism evidence="1 2">
    <name type="scientific">Brevibacterium aurantiacum</name>
    <dbReference type="NCBI Taxonomy" id="273384"/>
    <lineage>
        <taxon>Bacteria</taxon>
        <taxon>Bacillati</taxon>
        <taxon>Actinomycetota</taxon>
        <taxon>Actinomycetes</taxon>
        <taxon>Micrococcales</taxon>
        <taxon>Brevibacteriaceae</taxon>
        <taxon>Brevibacterium</taxon>
    </lineage>
</organism>
<dbReference type="Gene3D" id="3.40.50.720">
    <property type="entry name" value="NAD(P)-binding Rossmann-like Domain"/>
    <property type="match status" value="1"/>
</dbReference>
<dbReference type="AlphaFoldDB" id="A0A2H1K7H3"/>
<dbReference type="Proteomes" id="UP000234300">
    <property type="component" value="Unassembled WGS sequence"/>
</dbReference>